<dbReference type="EMBL" id="QCYY01001776">
    <property type="protein sequence ID" value="ROT75405.1"/>
    <property type="molecule type" value="Genomic_DNA"/>
</dbReference>
<reference evidence="13 14" key="2">
    <citation type="submission" date="2019-01" db="EMBL/GenBank/DDBJ databases">
        <title>The decoding of complex shrimp genome reveals the adaptation for benthos swimmer, frequently molting mechanism and breeding impact on genome.</title>
        <authorList>
            <person name="Sun Y."/>
            <person name="Gao Y."/>
            <person name="Yu Y."/>
        </authorList>
    </citation>
    <scope>NUCLEOTIDE SEQUENCE [LARGE SCALE GENOMIC DNA]</scope>
    <source>
        <tissue evidence="13">Muscle</tissue>
    </source>
</reference>
<dbReference type="GO" id="GO:0005789">
    <property type="term" value="C:endoplasmic reticulum membrane"/>
    <property type="evidence" value="ECO:0007669"/>
    <property type="project" value="UniProtKB-SubCell"/>
</dbReference>
<keyword evidence="5" id="KW-0256">Endoplasmic reticulum</keyword>
<evidence type="ECO:0000259" key="11">
    <source>
        <dbReference type="Pfam" id="PF00534"/>
    </source>
</evidence>
<dbReference type="PANTHER" id="PTHR45918">
    <property type="entry name" value="ALPHA-1,3/1,6-MANNOSYLTRANSFERASE ALG2"/>
    <property type="match status" value="1"/>
</dbReference>
<organism evidence="13 14">
    <name type="scientific">Penaeus vannamei</name>
    <name type="common">Whiteleg shrimp</name>
    <name type="synonym">Litopenaeus vannamei</name>
    <dbReference type="NCBI Taxonomy" id="6689"/>
    <lineage>
        <taxon>Eukaryota</taxon>
        <taxon>Metazoa</taxon>
        <taxon>Ecdysozoa</taxon>
        <taxon>Arthropoda</taxon>
        <taxon>Crustacea</taxon>
        <taxon>Multicrustacea</taxon>
        <taxon>Malacostraca</taxon>
        <taxon>Eumalacostraca</taxon>
        <taxon>Eucarida</taxon>
        <taxon>Decapoda</taxon>
        <taxon>Dendrobranchiata</taxon>
        <taxon>Penaeoidea</taxon>
        <taxon>Penaeidae</taxon>
        <taxon>Penaeus</taxon>
    </lineage>
</organism>
<dbReference type="Proteomes" id="UP000283509">
    <property type="component" value="Unassembled WGS sequence"/>
</dbReference>
<evidence type="ECO:0000259" key="12">
    <source>
        <dbReference type="Pfam" id="PF13439"/>
    </source>
</evidence>
<keyword evidence="2 10" id="KW-0328">Glycosyltransferase</keyword>
<dbReference type="Pfam" id="PF00534">
    <property type="entry name" value="Glycos_transf_1"/>
    <property type="match status" value="1"/>
</dbReference>
<evidence type="ECO:0000256" key="9">
    <source>
        <dbReference type="ARBA" id="ARBA00045104"/>
    </source>
</evidence>
<keyword evidence="3 10" id="KW-0808">Transferase</keyword>
<gene>
    <name evidence="13" type="ORF">C7M84_006054</name>
</gene>
<reference evidence="13 14" key="1">
    <citation type="submission" date="2018-04" db="EMBL/GenBank/DDBJ databases">
        <authorList>
            <person name="Zhang X."/>
            <person name="Yuan J."/>
            <person name="Li F."/>
            <person name="Xiang J."/>
        </authorList>
    </citation>
    <scope>NUCLEOTIDE SEQUENCE [LARGE SCALE GENOMIC DNA]</scope>
    <source>
        <tissue evidence="13">Muscle</tissue>
    </source>
</reference>
<feature type="domain" description="Glycosyltransferase subfamily 4-like N-terminal" evidence="12">
    <location>
        <begin position="13"/>
        <end position="200"/>
    </location>
</feature>
<keyword evidence="6" id="KW-1133">Transmembrane helix</keyword>
<sequence>MVRVVFLHPDLGIGGAERLIVDAALALKRKGHQVTVFTSHHDHSHCFPETVDGQLEVHCAGDWLPRSTFGKLYALWAYVRMIYLALYLVLFSKLEYEVAFVDQVAACIPFLRLKRQSKVVFYCHFPDLLLAMGDEDWKKKESPKSSLLRKSYRFILDKVEEWTTGQSDCILVNSHFTAGVFKETFKSLKVTPQVVYPSLDFEKFTPFESLSLEDVGLDRILPQHPAKPIIFLSLNRFERKKNLPLALEALKVLLEGDLGDNGQDQKDQKGDILPSLSDLLPLDPDISSRILLVVAGGYDYRVQENVQHLEELESYASRLGISERVVFLRSPPEPQKAVLLRVARGLLYTPEAEHFGIVPLEAMSLGTPVLAVAGGGPRETVVHGSTGFLLPPGEAGGFARAMAVLASDSEREKDMGIKGRERVLREFSSQKFEEELDRVVKGAWKGQK</sequence>
<dbReference type="UniPathway" id="UPA00378"/>
<comment type="catalytic activity">
    <reaction evidence="8 10">
        <text>a beta-D-Man-(1-&gt;4)-beta-D-GlcNAc-(1-&gt;4)-alpha-D-GlcNAc-diphospho-di-trans,poly-cis-dolichol + GDP-alpha-D-mannose = an alpha-D-Man-(1-&gt;3)-beta-D-Man-(1-&gt;4)-beta-D-GlcNAc-(1-&gt;4)-alpha-D-GlcNAc-diphospho-di-trans,poly-cis-dolichol + GDP + H(+)</text>
        <dbReference type="Rhea" id="RHEA:29515"/>
        <dbReference type="Rhea" id="RHEA-COMP:19511"/>
        <dbReference type="Rhea" id="RHEA-COMP:19513"/>
        <dbReference type="ChEBI" id="CHEBI:15378"/>
        <dbReference type="ChEBI" id="CHEBI:57527"/>
        <dbReference type="ChEBI" id="CHEBI:58189"/>
        <dbReference type="ChEBI" id="CHEBI:58472"/>
        <dbReference type="ChEBI" id="CHEBI:132510"/>
        <dbReference type="EC" id="2.4.1.132"/>
    </reaction>
    <physiologicalReaction direction="left-to-right" evidence="8 10">
        <dbReference type="Rhea" id="RHEA:29516"/>
    </physiologicalReaction>
</comment>
<dbReference type="AlphaFoldDB" id="A0A3R7N2E9"/>
<evidence type="ECO:0000256" key="5">
    <source>
        <dbReference type="ARBA" id="ARBA00022824"/>
    </source>
</evidence>
<evidence type="ECO:0000256" key="8">
    <source>
        <dbReference type="ARBA" id="ARBA00045103"/>
    </source>
</evidence>
<dbReference type="OrthoDB" id="448893at2759"/>
<dbReference type="PANTHER" id="PTHR45918:SF1">
    <property type="entry name" value="ALPHA-1,3_1,6-MANNOSYLTRANSFERASE ALG2"/>
    <property type="match status" value="1"/>
</dbReference>
<keyword evidence="4" id="KW-0812">Transmembrane</keyword>
<dbReference type="EC" id="2.4.1.257" evidence="10"/>
<evidence type="ECO:0000313" key="14">
    <source>
        <dbReference type="Proteomes" id="UP000283509"/>
    </source>
</evidence>
<dbReference type="Gene3D" id="3.40.50.2000">
    <property type="entry name" value="Glycogen Phosphorylase B"/>
    <property type="match status" value="2"/>
</dbReference>
<evidence type="ECO:0000313" key="13">
    <source>
        <dbReference type="EMBL" id="ROT75405.1"/>
    </source>
</evidence>
<dbReference type="InterPro" id="IPR001296">
    <property type="entry name" value="Glyco_trans_1"/>
</dbReference>
<feature type="domain" description="Glycosyl transferase family 1" evidence="11">
    <location>
        <begin position="288"/>
        <end position="422"/>
    </location>
</feature>
<dbReference type="InterPro" id="IPR027054">
    <property type="entry name" value="ALG2"/>
</dbReference>
<dbReference type="CDD" id="cd03805">
    <property type="entry name" value="GT4_ALG2-like"/>
    <property type="match status" value="1"/>
</dbReference>
<dbReference type="GO" id="GO:0004378">
    <property type="term" value="F:GDP-Man:Man(1)GlcNAc(2)-PP-Dol alpha-1,3-mannosyltransferase activity"/>
    <property type="evidence" value="ECO:0007669"/>
    <property type="project" value="UniProtKB-UniRule"/>
</dbReference>
<comment type="function">
    <text evidence="10">Mannosylates Man(2)GlcNAc(2)-dolichol diphosphate and Man(1)GlcNAc(2)-dolichol diphosphate to form Man(3)GlcNAc(2)-dolichol diphosphate.</text>
</comment>
<evidence type="ECO:0000256" key="10">
    <source>
        <dbReference type="RuleBase" id="RU367136"/>
    </source>
</evidence>
<evidence type="ECO:0000256" key="6">
    <source>
        <dbReference type="ARBA" id="ARBA00022989"/>
    </source>
</evidence>
<accession>A0A3R7N2E9</accession>
<comment type="similarity">
    <text evidence="10">Belongs to the glycosyltransferase group 1 family.</text>
</comment>
<evidence type="ECO:0000256" key="4">
    <source>
        <dbReference type="ARBA" id="ARBA00022692"/>
    </source>
</evidence>
<dbReference type="Pfam" id="PF13439">
    <property type="entry name" value="Glyco_transf_4"/>
    <property type="match status" value="1"/>
</dbReference>
<dbReference type="SUPFAM" id="SSF53756">
    <property type="entry name" value="UDP-Glycosyltransferase/glycogen phosphorylase"/>
    <property type="match status" value="1"/>
</dbReference>
<dbReference type="EC" id="2.4.1.132" evidence="10"/>
<comment type="catalytic activity">
    <reaction evidence="9 10">
        <text>an alpha-D-Man-(1-&gt;3)-beta-D-Man-(1-&gt;4)-beta-D-GlcNAc-(1-&gt;4)-alpha-D-GlcNAc-diphospho-di-trans,poly-cis-dolichol + GDP-alpha-D-mannose = an alpha-D-Man-(1-&gt;3)-[alpha-D-Man-(1-&gt;6)]-beta-D-Man-(1-&gt;4)-beta-D-GlcNAc-(1-&gt;4)-alpha-D-GlcNAc-diphospho-di-trans,poly-cis-dolichol + GDP + H(+)</text>
        <dbReference type="Rhea" id="RHEA:29519"/>
        <dbReference type="Rhea" id="RHEA-COMP:19513"/>
        <dbReference type="Rhea" id="RHEA-COMP:19515"/>
        <dbReference type="ChEBI" id="CHEBI:15378"/>
        <dbReference type="ChEBI" id="CHEBI:57527"/>
        <dbReference type="ChEBI" id="CHEBI:58189"/>
        <dbReference type="ChEBI" id="CHEBI:132510"/>
        <dbReference type="ChEBI" id="CHEBI:132511"/>
        <dbReference type="EC" id="2.4.1.257"/>
    </reaction>
    <physiologicalReaction direction="left-to-right" evidence="9 10">
        <dbReference type="Rhea" id="RHEA:29520"/>
    </physiologicalReaction>
</comment>
<evidence type="ECO:0000256" key="3">
    <source>
        <dbReference type="ARBA" id="ARBA00022679"/>
    </source>
</evidence>
<keyword evidence="14" id="KW-1185">Reference proteome</keyword>
<dbReference type="InterPro" id="IPR028098">
    <property type="entry name" value="Glyco_trans_4-like_N"/>
</dbReference>
<dbReference type="STRING" id="6689.A0A3R7N2E9"/>
<name>A0A3R7N2E9_PENVA</name>
<proteinExistence type="inferred from homology"/>
<comment type="subcellular location">
    <subcellularLocation>
        <location evidence="10">Endoplasmic reticulum membrane</location>
        <topology evidence="10">Single-pass membrane protein</topology>
    </subcellularLocation>
</comment>
<evidence type="ECO:0000256" key="2">
    <source>
        <dbReference type="ARBA" id="ARBA00022676"/>
    </source>
</evidence>
<evidence type="ECO:0000256" key="1">
    <source>
        <dbReference type="ARBA" id="ARBA00004922"/>
    </source>
</evidence>
<keyword evidence="7" id="KW-0472">Membrane</keyword>
<comment type="caution">
    <text evidence="13">The sequence shown here is derived from an EMBL/GenBank/DDBJ whole genome shotgun (WGS) entry which is preliminary data.</text>
</comment>
<evidence type="ECO:0000256" key="7">
    <source>
        <dbReference type="ARBA" id="ARBA00023136"/>
    </source>
</evidence>
<comment type="pathway">
    <text evidence="1 10">Protein modification; protein glycosylation.</text>
</comment>
<dbReference type="GO" id="GO:0102704">
    <property type="term" value="F:GDP-Man:Man(2)GlcNAc(2)-PP-Dol alpha-1,6-mannosyltransferase activity"/>
    <property type="evidence" value="ECO:0007669"/>
    <property type="project" value="UniProtKB-UniRule"/>
</dbReference>
<protein>
    <recommendedName>
        <fullName evidence="10">Alpha-1,3/1,6-mannosyltransferase ALG2</fullName>
        <ecNumber evidence="10">2.4.1.132</ecNumber>
        <ecNumber evidence="10">2.4.1.257</ecNumber>
    </recommendedName>
    <alternativeName>
        <fullName evidence="10">GDP-Man:Man(1)GlcNAc(2)-PP-Dol alpha-1,3-mannosyltransferase</fullName>
    </alternativeName>
</protein>